<evidence type="ECO:0000256" key="3">
    <source>
        <dbReference type="ARBA" id="ARBA00022679"/>
    </source>
</evidence>
<dbReference type="CDD" id="cd16448">
    <property type="entry name" value="RING-H2"/>
    <property type="match status" value="1"/>
</dbReference>
<dbReference type="GO" id="GO:0061630">
    <property type="term" value="F:ubiquitin protein ligase activity"/>
    <property type="evidence" value="ECO:0007669"/>
    <property type="project" value="UniProtKB-EC"/>
</dbReference>
<evidence type="ECO:0000256" key="6">
    <source>
        <dbReference type="ARBA" id="ARBA00022771"/>
    </source>
</evidence>
<dbReference type="InterPro" id="IPR031127">
    <property type="entry name" value="E3_UB_ligase_RBR"/>
</dbReference>
<keyword evidence="3" id="KW-0808">Transferase</keyword>
<feature type="domain" description="RING-type" evidence="12">
    <location>
        <begin position="103"/>
        <end position="302"/>
    </location>
</feature>
<dbReference type="OrthoDB" id="9977870at2759"/>
<dbReference type="Gene3D" id="1.20.120.1750">
    <property type="match status" value="1"/>
</dbReference>
<evidence type="ECO:0000313" key="14">
    <source>
        <dbReference type="Proteomes" id="UP000184267"/>
    </source>
</evidence>
<keyword evidence="8" id="KW-0862">Zinc</keyword>
<dbReference type="CDD" id="cd22584">
    <property type="entry name" value="Rcat_RBR_unk"/>
    <property type="match status" value="1"/>
</dbReference>
<keyword evidence="5" id="KW-0677">Repeat</keyword>
<dbReference type="PANTHER" id="PTHR11685">
    <property type="entry name" value="RBR FAMILY RING FINGER AND IBR DOMAIN-CONTAINING"/>
    <property type="match status" value="1"/>
</dbReference>
<evidence type="ECO:0000256" key="4">
    <source>
        <dbReference type="ARBA" id="ARBA00022723"/>
    </source>
</evidence>
<dbReference type="InterPro" id="IPR044066">
    <property type="entry name" value="TRIAD_supradom"/>
</dbReference>
<sequence length="343" mass="36923">MSEEEGPLDRWIPEPSSRDASPFPSTRIASPSYSSISAAPASPQIMSDRSASPELYSRASSPGIAPTDLPGLGIRAAPASPQIVRPQSASPALILYESAPGSESATCVFCLSEVDDSDMVVRVNCGHTFHMACIQDMFLKATVDESAFPPKCCKVPIQLAEVERYLAPVLVDRFRSKTIEFSTANRVYCHNRRCSVFLSAATTSPTVLLCPRTVCMSSTCGSCKQRAHPGAGCRPAGGADDAVLKIGKAAGWQRCYSCQHLIERDVIGCYHMTCRCGKEFCYLCGVPWKGCKCELFFVPPEEEESQVARVPVLAAQARVRPSAAPATLVPQAGYRYAGLSVRA</sequence>
<dbReference type="Pfam" id="PF01485">
    <property type="entry name" value="IBR"/>
    <property type="match status" value="2"/>
</dbReference>
<dbReference type="STRING" id="154538.A0A1M2VYB2"/>
<dbReference type="SUPFAM" id="SSF57850">
    <property type="entry name" value="RING/U-box"/>
    <property type="match status" value="2"/>
</dbReference>
<accession>A0A1M2VYB2</accession>
<dbReference type="Pfam" id="PF13639">
    <property type="entry name" value="zf-RING_2"/>
    <property type="match status" value="1"/>
</dbReference>
<protein>
    <recommendedName>
        <fullName evidence="2">RBR-type E3 ubiquitin transferase</fullName>
        <ecNumber evidence="2">2.3.2.31</ecNumber>
    </recommendedName>
</protein>
<dbReference type="InterPro" id="IPR001841">
    <property type="entry name" value="Znf_RING"/>
</dbReference>
<comment type="catalytic activity">
    <reaction evidence="1">
        <text>[E2 ubiquitin-conjugating enzyme]-S-ubiquitinyl-L-cysteine + [acceptor protein]-L-lysine = [E2 ubiquitin-conjugating enzyme]-L-cysteine + [acceptor protein]-N(6)-ubiquitinyl-L-lysine.</text>
        <dbReference type="EC" id="2.3.2.31"/>
    </reaction>
</comment>
<dbReference type="EMBL" id="MNAD01000475">
    <property type="protein sequence ID" value="OJT12587.1"/>
    <property type="molecule type" value="Genomic_DNA"/>
</dbReference>
<dbReference type="InterPro" id="IPR013083">
    <property type="entry name" value="Znf_RING/FYVE/PHD"/>
</dbReference>
<dbReference type="PROSITE" id="PS50089">
    <property type="entry name" value="ZF_RING_2"/>
    <property type="match status" value="1"/>
</dbReference>
<dbReference type="Gene3D" id="3.30.40.10">
    <property type="entry name" value="Zinc/RING finger domain, C3HC4 (zinc finger)"/>
    <property type="match status" value="1"/>
</dbReference>
<evidence type="ECO:0000256" key="5">
    <source>
        <dbReference type="ARBA" id="ARBA00022737"/>
    </source>
</evidence>
<keyword evidence="7" id="KW-0833">Ubl conjugation pathway</keyword>
<dbReference type="GO" id="GO:0016567">
    <property type="term" value="P:protein ubiquitination"/>
    <property type="evidence" value="ECO:0007669"/>
    <property type="project" value="InterPro"/>
</dbReference>
<evidence type="ECO:0000256" key="8">
    <source>
        <dbReference type="ARBA" id="ARBA00022833"/>
    </source>
</evidence>
<keyword evidence="14" id="KW-1185">Reference proteome</keyword>
<evidence type="ECO:0000256" key="7">
    <source>
        <dbReference type="ARBA" id="ARBA00022786"/>
    </source>
</evidence>
<evidence type="ECO:0000259" key="11">
    <source>
        <dbReference type="PROSITE" id="PS50089"/>
    </source>
</evidence>
<reference evidence="13 14" key="1">
    <citation type="submission" date="2016-10" db="EMBL/GenBank/DDBJ databases">
        <title>Genome sequence of the basidiomycete white-rot fungus Trametes pubescens.</title>
        <authorList>
            <person name="Makela M.R."/>
            <person name="Granchi Z."/>
            <person name="Peng M."/>
            <person name="De Vries R.P."/>
            <person name="Grigoriev I."/>
            <person name="Riley R."/>
            <person name="Hilden K."/>
        </authorList>
    </citation>
    <scope>NUCLEOTIDE SEQUENCE [LARGE SCALE GENOMIC DNA]</scope>
    <source>
        <strain evidence="13 14">FBCC735</strain>
    </source>
</reference>
<keyword evidence="6 9" id="KW-0863">Zinc-finger</keyword>
<dbReference type="Proteomes" id="UP000184267">
    <property type="component" value="Unassembled WGS sequence"/>
</dbReference>
<evidence type="ECO:0000256" key="2">
    <source>
        <dbReference type="ARBA" id="ARBA00012251"/>
    </source>
</evidence>
<name>A0A1M2VYB2_TRAPU</name>
<dbReference type="EC" id="2.3.2.31" evidence="2"/>
<feature type="domain" description="RING-type" evidence="11">
    <location>
        <begin position="107"/>
        <end position="152"/>
    </location>
</feature>
<proteinExistence type="predicted"/>
<feature type="region of interest" description="Disordered" evidence="10">
    <location>
        <begin position="1"/>
        <end position="62"/>
    </location>
</feature>
<evidence type="ECO:0000259" key="12">
    <source>
        <dbReference type="PROSITE" id="PS51873"/>
    </source>
</evidence>
<dbReference type="InterPro" id="IPR002867">
    <property type="entry name" value="IBR_dom"/>
</dbReference>
<dbReference type="GO" id="GO:0008270">
    <property type="term" value="F:zinc ion binding"/>
    <property type="evidence" value="ECO:0007669"/>
    <property type="project" value="UniProtKB-KW"/>
</dbReference>
<gene>
    <name evidence="13" type="ORF">TRAPUB_10828</name>
</gene>
<dbReference type="PROSITE" id="PS51873">
    <property type="entry name" value="TRIAD"/>
    <property type="match status" value="1"/>
</dbReference>
<evidence type="ECO:0000313" key="13">
    <source>
        <dbReference type="EMBL" id="OJT12587.1"/>
    </source>
</evidence>
<keyword evidence="4" id="KW-0479">Metal-binding</keyword>
<organism evidence="13 14">
    <name type="scientific">Trametes pubescens</name>
    <name type="common">White-rot fungus</name>
    <dbReference type="NCBI Taxonomy" id="154538"/>
    <lineage>
        <taxon>Eukaryota</taxon>
        <taxon>Fungi</taxon>
        <taxon>Dikarya</taxon>
        <taxon>Basidiomycota</taxon>
        <taxon>Agaricomycotina</taxon>
        <taxon>Agaricomycetes</taxon>
        <taxon>Polyporales</taxon>
        <taxon>Polyporaceae</taxon>
        <taxon>Trametes</taxon>
    </lineage>
</organism>
<comment type="caution">
    <text evidence="13">The sequence shown here is derived from an EMBL/GenBank/DDBJ whole genome shotgun (WGS) entry which is preliminary data.</text>
</comment>
<evidence type="ECO:0000256" key="1">
    <source>
        <dbReference type="ARBA" id="ARBA00001798"/>
    </source>
</evidence>
<dbReference type="AlphaFoldDB" id="A0A1M2VYB2"/>
<evidence type="ECO:0000256" key="9">
    <source>
        <dbReference type="PROSITE-ProRule" id="PRU00175"/>
    </source>
</evidence>
<feature type="compositionally biased region" description="Low complexity" evidence="10">
    <location>
        <begin position="24"/>
        <end position="47"/>
    </location>
</feature>
<dbReference type="OMA" id="CMSSTCG"/>
<evidence type="ECO:0000256" key="10">
    <source>
        <dbReference type="SAM" id="MobiDB-lite"/>
    </source>
</evidence>